<dbReference type="GO" id="GO:0016740">
    <property type="term" value="F:transferase activity"/>
    <property type="evidence" value="ECO:0007669"/>
    <property type="project" value="UniProtKB-KW"/>
</dbReference>
<dbReference type="Pfam" id="PF01755">
    <property type="entry name" value="Glyco_transf_25"/>
    <property type="match status" value="1"/>
</dbReference>
<dbReference type="STRING" id="1588748.HMPREF3182_01064"/>
<sequence>MKCYVLTTANEKKRQEHAQAEFTKIGIKPIFFQGIDGRIMSSARLGEISNNTAMLPGEVGCAASHLHILRAFLQSKEEAICIFEDDVCFSTTMTASLLSAMQTFISQQTGGAALLLRKRKRLGKMIQSYQDIKIYECFRASGAIAYIINRKAAEIIINLNTPIRFQADNWKVFIAAGAISLYALDNDLCFEWEEDGKYRSVVGESSLRACHQSSHKKMVHQFLKSQGKTTFFEFKVLLKAYYYAWYRMITRR</sequence>
<dbReference type="AlphaFoldDB" id="A0A134CEN8"/>
<reference evidence="3" key="1">
    <citation type="submission" date="2016-01" db="EMBL/GenBank/DDBJ databases">
        <authorList>
            <person name="Mitreva M."/>
            <person name="Pepin K.H."/>
            <person name="Mihindukulasuriya K.A."/>
            <person name="Fulton R."/>
            <person name="Fronick C."/>
            <person name="O'Laughlin M."/>
            <person name="Miner T."/>
            <person name="Herter B."/>
            <person name="Rosa B.A."/>
            <person name="Cordes M."/>
            <person name="Tomlinson C."/>
            <person name="Wollam A."/>
            <person name="Palsikar V.B."/>
            <person name="Mardis E.R."/>
            <person name="Wilson R.K."/>
        </authorList>
    </citation>
    <scope>NUCLEOTIDE SEQUENCE [LARGE SCALE GENOMIC DNA]</scope>
    <source>
        <strain evidence="3">KA00182</strain>
    </source>
</reference>
<keyword evidence="3" id="KW-1185">Reference proteome</keyword>
<comment type="caution">
    <text evidence="2">The sequence shown here is derived from an EMBL/GenBank/DDBJ whole genome shotgun (WGS) entry which is preliminary data.</text>
</comment>
<accession>A0A134CEN8</accession>
<organism evidence="2 3">
    <name type="scientific">Megasphaera hutchinsoni</name>
    <dbReference type="NCBI Taxonomy" id="1588748"/>
    <lineage>
        <taxon>Bacteria</taxon>
        <taxon>Bacillati</taxon>
        <taxon>Bacillota</taxon>
        <taxon>Negativicutes</taxon>
        <taxon>Veillonellales</taxon>
        <taxon>Veillonellaceae</taxon>
        <taxon>Megasphaera</taxon>
    </lineage>
</organism>
<keyword evidence="2" id="KW-0808">Transferase</keyword>
<evidence type="ECO:0000313" key="3">
    <source>
        <dbReference type="Proteomes" id="UP000070160"/>
    </source>
</evidence>
<feature type="domain" description="Glycosyl transferase family 25" evidence="1">
    <location>
        <begin position="2"/>
        <end position="169"/>
    </location>
</feature>
<dbReference type="PATRIC" id="fig|1588748.3.peg.1022"/>
<evidence type="ECO:0000259" key="1">
    <source>
        <dbReference type="Pfam" id="PF01755"/>
    </source>
</evidence>
<protein>
    <submittedName>
        <fullName evidence="2">LPS glycosyltransferase</fullName>
    </submittedName>
</protein>
<proteinExistence type="predicted"/>
<dbReference type="CDD" id="cd06532">
    <property type="entry name" value="Glyco_transf_25"/>
    <property type="match status" value="1"/>
</dbReference>
<name>A0A134CEN8_9FIRM</name>
<evidence type="ECO:0000313" key="2">
    <source>
        <dbReference type="EMBL" id="KXB90640.1"/>
    </source>
</evidence>
<dbReference type="RefSeq" id="WP_007392756.1">
    <property type="nucleotide sequence ID" value="NZ_KQ960952.1"/>
</dbReference>
<dbReference type="EMBL" id="LSDT01000044">
    <property type="protein sequence ID" value="KXB90640.1"/>
    <property type="molecule type" value="Genomic_DNA"/>
</dbReference>
<dbReference type="InterPro" id="IPR002654">
    <property type="entry name" value="Glyco_trans_25"/>
</dbReference>
<dbReference type="Proteomes" id="UP000070160">
    <property type="component" value="Unassembled WGS sequence"/>
</dbReference>
<gene>
    <name evidence="2" type="ORF">HMPREF3182_01064</name>
</gene>